<proteinExistence type="predicted"/>
<dbReference type="ExpressionAtlas" id="A0A2K5AU12">
    <property type="expression patterns" value="baseline and differential"/>
</dbReference>
<dbReference type="EMBL" id="BX284606">
    <property type="protein sequence ID" value="SPC48668.2"/>
    <property type="molecule type" value="Genomic_DNA"/>
</dbReference>
<dbReference type="OrthoDB" id="343296at2759"/>
<evidence type="ECO:0000313" key="3">
    <source>
        <dbReference type="WormBase" id="F43C9.2c"/>
    </source>
</evidence>
<evidence type="ECO:0000313" key="1">
    <source>
        <dbReference type="EMBL" id="SPC48668.2"/>
    </source>
</evidence>
<sequence>MFELFVTNDISHS</sequence>
<evidence type="ECO:0000313" key="2">
    <source>
        <dbReference type="Proteomes" id="UP000001940"/>
    </source>
</evidence>
<dbReference type="WormBase" id="F43C9.2c">
    <property type="protein sequence ID" value="CE52501"/>
    <property type="gene ID" value="WBGene00018376"/>
</dbReference>
<accession>A0A2K5AU12</accession>
<reference evidence="1 2" key="1">
    <citation type="journal article" date="1998" name="Science">
        <title>Genome sequence of the nematode C. elegans: a platform for investigating biology.</title>
        <authorList>
            <consortium name="The C. elegans sequencing consortium"/>
            <person name="Sulson J.E."/>
            <person name="Waterston R."/>
        </authorList>
    </citation>
    <scope>NUCLEOTIDE SEQUENCE [LARGE SCALE GENOMIC DNA]</scope>
    <source>
        <strain evidence="1 2">Bristol N2</strain>
    </source>
</reference>
<organism evidence="1 2">
    <name type="scientific">Caenorhabditis elegans</name>
    <dbReference type="NCBI Taxonomy" id="6239"/>
    <lineage>
        <taxon>Eukaryota</taxon>
        <taxon>Metazoa</taxon>
        <taxon>Ecdysozoa</taxon>
        <taxon>Nematoda</taxon>
        <taxon>Chromadorea</taxon>
        <taxon>Rhabditida</taxon>
        <taxon>Rhabditina</taxon>
        <taxon>Rhabditomorpha</taxon>
        <taxon>Rhabditoidea</taxon>
        <taxon>Rhabditidae</taxon>
        <taxon>Peloderinae</taxon>
        <taxon>Caenorhabditis</taxon>
    </lineage>
</organism>
<dbReference type="Bgee" id="WBGene00018376">
    <property type="expression patterns" value="Expressed in larva and 4 other cell types or tissues"/>
</dbReference>
<dbReference type="AGR" id="WB:WBGene00018376"/>
<dbReference type="Proteomes" id="UP000001940">
    <property type="component" value="Chromosome X"/>
</dbReference>
<protein>
    <submittedName>
        <fullName evidence="1">Calmodulin</fullName>
    </submittedName>
</protein>
<gene>
    <name evidence="1" type="ORF">CELE_F43C9.2</name>
    <name evidence="1 3" type="ORF">F43C9.2</name>
</gene>
<keyword evidence="2" id="KW-1185">Reference proteome</keyword>
<name>A0A2K5AU12_CAEEL</name>